<gene>
    <name evidence="1" type="ORF">CCMP2556_LOCUS50716</name>
</gene>
<sequence length="108" mass="12424">MAGVIMISEWTSIYEQYSQTGVQPQYAQKAFFAKREAQLEEYLGQAALAVARGCRDWCATDDEEIRWSQRCYWQPQNHLRLQKSAILGSLRLLRFGMICCKVASCPII</sequence>
<proteinExistence type="predicted"/>
<organism evidence="1 2">
    <name type="scientific">Durusdinium trenchii</name>
    <dbReference type="NCBI Taxonomy" id="1381693"/>
    <lineage>
        <taxon>Eukaryota</taxon>
        <taxon>Sar</taxon>
        <taxon>Alveolata</taxon>
        <taxon>Dinophyceae</taxon>
        <taxon>Suessiales</taxon>
        <taxon>Symbiodiniaceae</taxon>
        <taxon>Durusdinium</taxon>
    </lineage>
</organism>
<keyword evidence="2" id="KW-1185">Reference proteome</keyword>
<evidence type="ECO:0000313" key="1">
    <source>
        <dbReference type="EMBL" id="CAK9108889.1"/>
    </source>
</evidence>
<comment type="caution">
    <text evidence="1">The sequence shown here is derived from an EMBL/GenBank/DDBJ whole genome shotgun (WGS) entry which is preliminary data.</text>
</comment>
<dbReference type="EMBL" id="CAXAMN010027140">
    <property type="protein sequence ID" value="CAK9108889.1"/>
    <property type="molecule type" value="Genomic_DNA"/>
</dbReference>
<dbReference type="Proteomes" id="UP001642484">
    <property type="component" value="Unassembled WGS sequence"/>
</dbReference>
<reference evidence="1 2" key="1">
    <citation type="submission" date="2024-02" db="EMBL/GenBank/DDBJ databases">
        <authorList>
            <person name="Chen Y."/>
            <person name="Shah S."/>
            <person name="Dougan E. K."/>
            <person name="Thang M."/>
            <person name="Chan C."/>
        </authorList>
    </citation>
    <scope>NUCLEOTIDE SEQUENCE [LARGE SCALE GENOMIC DNA]</scope>
</reference>
<evidence type="ECO:0000313" key="2">
    <source>
        <dbReference type="Proteomes" id="UP001642484"/>
    </source>
</evidence>
<protein>
    <submittedName>
        <fullName evidence="1">Uncharacterized protein</fullName>
    </submittedName>
</protein>
<name>A0ABP0S9A1_9DINO</name>
<accession>A0ABP0S9A1</accession>